<evidence type="ECO:0000313" key="4">
    <source>
        <dbReference type="EMBL" id="ALC44199.1"/>
    </source>
</evidence>
<evidence type="ECO:0000256" key="1">
    <source>
        <dbReference type="ARBA" id="ARBA00022460"/>
    </source>
</evidence>
<dbReference type="GO" id="GO:0062129">
    <property type="term" value="C:chitin-based extracellular matrix"/>
    <property type="evidence" value="ECO:0007669"/>
    <property type="project" value="TreeGrafter"/>
</dbReference>
<dbReference type="PROSITE" id="PS51155">
    <property type="entry name" value="CHIT_BIND_RR_2"/>
    <property type="match status" value="1"/>
</dbReference>
<evidence type="ECO:0000313" key="5">
    <source>
        <dbReference type="Proteomes" id="UP000494163"/>
    </source>
</evidence>
<name>A0A0M3QWI3_DROBS</name>
<protein>
    <submittedName>
        <fullName evidence="4">Edg78E</fullName>
    </submittedName>
</protein>
<dbReference type="EMBL" id="CP012525">
    <property type="protein sequence ID" value="ALC44199.1"/>
    <property type="molecule type" value="Genomic_DNA"/>
</dbReference>
<dbReference type="InterPro" id="IPR031311">
    <property type="entry name" value="CHIT_BIND_RR_consensus"/>
</dbReference>
<dbReference type="AlphaFoldDB" id="A0A0M3QWI3"/>
<keyword evidence="5" id="KW-1185">Reference proteome</keyword>
<sequence>MFKLTICLIAALLVCAQADNINKNAHVTSEKFDTPDAEGNYNFVFSTSNGISQQASGNAAGVAGEFGFVSQDGQRIQITYTADENGYHPQGDAIPTPHPVPEYILRSLAYIASHSQQRF</sequence>
<proteinExistence type="predicted"/>
<dbReference type="PRINTS" id="PR00947">
    <property type="entry name" value="CUTICLE"/>
</dbReference>
<dbReference type="OrthoDB" id="6343684at2759"/>
<dbReference type="Proteomes" id="UP000494163">
    <property type="component" value="Chromosome 3L"/>
</dbReference>
<evidence type="ECO:0000256" key="2">
    <source>
        <dbReference type="PROSITE-ProRule" id="PRU00497"/>
    </source>
</evidence>
<dbReference type="PANTHER" id="PTHR10380:SF238">
    <property type="entry name" value="CUTICULAR PROTEIN 65EA-RELATED"/>
    <property type="match status" value="1"/>
</dbReference>
<evidence type="ECO:0000256" key="3">
    <source>
        <dbReference type="SAM" id="SignalP"/>
    </source>
</evidence>
<gene>
    <name evidence="4" type="ORF">Dbus_chr3Lg1365</name>
</gene>
<dbReference type="InterPro" id="IPR000618">
    <property type="entry name" value="Insect_cuticle"/>
</dbReference>
<keyword evidence="3" id="KW-0732">Signal</keyword>
<feature type="signal peptide" evidence="3">
    <location>
        <begin position="1"/>
        <end position="18"/>
    </location>
</feature>
<keyword evidence="1 2" id="KW-0193">Cuticle</keyword>
<dbReference type="STRING" id="30019.A0A0M3QWI3"/>
<dbReference type="InterPro" id="IPR050468">
    <property type="entry name" value="Cuticle_Struct_Prot"/>
</dbReference>
<organism evidence="4 5">
    <name type="scientific">Drosophila busckii</name>
    <name type="common">Fruit fly</name>
    <dbReference type="NCBI Taxonomy" id="30019"/>
    <lineage>
        <taxon>Eukaryota</taxon>
        <taxon>Metazoa</taxon>
        <taxon>Ecdysozoa</taxon>
        <taxon>Arthropoda</taxon>
        <taxon>Hexapoda</taxon>
        <taxon>Insecta</taxon>
        <taxon>Pterygota</taxon>
        <taxon>Neoptera</taxon>
        <taxon>Endopterygota</taxon>
        <taxon>Diptera</taxon>
        <taxon>Brachycera</taxon>
        <taxon>Muscomorpha</taxon>
        <taxon>Ephydroidea</taxon>
        <taxon>Drosophilidae</taxon>
        <taxon>Drosophila</taxon>
    </lineage>
</organism>
<dbReference type="PROSITE" id="PS00233">
    <property type="entry name" value="CHIT_BIND_RR_1"/>
    <property type="match status" value="1"/>
</dbReference>
<reference evidence="4 5" key="1">
    <citation type="submission" date="2015-08" db="EMBL/GenBank/DDBJ databases">
        <title>Ancestral chromatin configuration constrains chromatin evolution on differentiating sex chromosomes in Drosophila.</title>
        <authorList>
            <person name="Zhou Q."/>
            <person name="Bachtrog D."/>
        </authorList>
    </citation>
    <scope>NUCLEOTIDE SEQUENCE [LARGE SCALE GENOMIC DNA]</scope>
    <source>
        <tissue evidence="4">Whole larvae</tissue>
    </source>
</reference>
<dbReference type="PANTHER" id="PTHR10380">
    <property type="entry name" value="CUTICLE PROTEIN"/>
    <property type="match status" value="1"/>
</dbReference>
<accession>A0A0M3QWI3</accession>
<dbReference type="GO" id="GO:0008010">
    <property type="term" value="F:structural constituent of chitin-based larval cuticle"/>
    <property type="evidence" value="ECO:0007669"/>
    <property type="project" value="TreeGrafter"/>
</dbReference>
<feature type="chain" id="PRO_5005788073" evidence="3">
    <location>
        <begin position="19"/>
        <end position="119"/>
    </location>
</feature>
<dbReference type="OMA" id="XFESENG"/>
<dbReference type="Pfam" id="PF00379">
    <property type="entry name" value="Chitin_bind_4"/>
    <property type="match status" value="1"/>
</dbReference>